<dbReference type="AlphaFoldDB" id="J3MJK6"/>
<keyword evidence="2" id="KW-1185">Reference proteome</keyword>
<dbReference type="HOGENOM" id="CLU_1580957_0_0_1"/>
<evidence type="ECO:0000313" key="2">
    <source>
        <dbReference type="Proteomes" id="UP000006038"/>
    </source>
</evidence>
<proteinExistence type="predicted"/>
<reference evidence="1" key="1">
    <citation type="journal article" date="2013" name="Nat. Commun.">
        <title>Whole-genome sequencing of Oryza brachyantha reveals mechanisms underlying Oryza genome evolution.</title>
        <authorList>
            <person name="Chen J."/>
            <person name="Huang Q."/>
            <person name="Gao D."/>
            <person name="Wang J."/>
            <person name="Lang Y."/>
            <person name="Liu T."/>
            <person name="Li B."/>
            <person name="Bai Z."/>
            <person name="Luis Goicoechea J."/>
            <person name="Liang C."/>
            <person name="Chen C."/>
            <person name="Zhang W."/>
            <person name="Sun S."/>
            <person name="Liao Y."/>
            <person name="Zhang X."/>
            <person name="Yang L."/>
            <person name="Song C."/>
            <person name="Wang M."/>
            <person name="Shi J."/>
            <person name="Liu G."/>
            <person name="Liu J."/>
            <person name="Zhou H."/>
            <person name="Zhou W."/>
            <person name="Yu Q."/>
            <person name="An N."/>
            <person name="Chen Y."/>
            <person name="Cai Q."/>
            <person name="Wang B."/>
            <person name="Liu B."/>
            <person name="Min J."/>
            <person name="Huang Y."/>
            <person name="Wu H."/>
            <person name="Li Z."/>
            <person name="Zhang Y."/>
            <person name="Yin Y."/>
            <person name="Song W."/>
            <person name="Jiang J."/>
            <person name="Jackson S.A."/>
            <person name="Wing R.A."/>
            <person name="Wang J."/>
            <person name="Chen M."/>
        </authorList>
    </citation>
    <scope>NUCLEOTIDE SEQUENCE [LARGE SCALE GENOMIC DNA]</scope>
    <source>
        <strain evidence="1">cv. IRGC 101232</strain>
    </source>
</reference>
<reference evidence="1" key="2">
    <citation type="submission" date="2013-04" db="UniProtKB">
        <authorList>
            <consortium name="EnsemblPlants"/>
        </authorList>
    </citation>
    <scope>IDENTIFICATION</scope>
</reference>
<protein>
    <submittedName>
        <fullName evidence="1">Uncharacterized protein</fullName>
    </submittedName>
</protein>
<dbReference type="EnsemblPlants" id="OB07G15880.1">
    <property type="protein sequence ID" value="OB07G15880.1"/>
    <property type="gene ID" value="OB07G15880"/>
</dbReference>
<name>J3MJK6_ORYBR</name>
<dbReference type="Gramene" id="OB07G15880.1">
    <property type="protein sequence ID" value="OB07G15880.1"/>
    <property type="gene ID" value="OB07G15880"/>
</dbReference>
<accession>J3MJK6</accession>
<sequence length="169" mass="18850">MMDLIRCEELSEVHIYYGIQTKEFGFLETNANQSLTTPCTQSKVAKQYRYSCISSTNNAHKCCKEYMVLAKVKCVDLYLFLSNCPLLRKTPLILGRDWEFVSSILKRAILWSLKRTPNSVDSPVLFAGGSEARDGTAARRPPDDVVDGDAAVLPKPAPANGFMVPEKIN</sequence>
<dbReference type="Proteomes" id="UP000006038">
    <property type="component" value="Chromosome 7"/>
</dbReference>
<organism evidence="1">
    <name type="scientific">Oryza brachyantha</name>
    <name type="common">malo sina</name>
    <dbReference type="NCBI Taxonomy" id="4533"/>
    <lineage>
        <taxon>Eukaryota</taxon>
        <taxon>Viridiplantae</taxon>
        <taxon>Streptophyta</taxon>
        <taxon>Embryophyta</taxon>
        <taxon>Tracheophyta</taxon>
        <taxon>Spermatophyta</taxon>
        <taxon>Magnoliopsida</taxon>
        <taxon>Liliopsida</taxon>
        <taxon>Poales</taxon>
        <taxon>Poaceae</taxon>
        <taxon>BOP clade</taxon>
        <taxon>Oryzoideae</taxon>
        <taxon>Oryzeae</taxon>
        <taxon>Oryzinae</taxon>
        <taxon>Oryza</taxon>
    </lineage>
</organism>
<evidence type="ECO:0000313" key="1">
    <source>
        <dbReference type="EnsemblPlants" id="OB07G15880.1"/>
    </source>
</evidence>